<feature type="region of interest" description="Disordered" evidence="1">
    <location>
        <begin position="1"/>
        <end position="41"/>
    </location>
</feature>
<evidence type="ECO:0000256" key="1">
    <source>
        <dbReference type="SAM" id="MobiDB-lite"/>
    </source>
</evidence>
<gene>
    <name evidence="2" type="ordered locus">DGo_PE0006</name>
</gene>
<dbReference type="AlphaFoldDB" id="H8H3Q3"/>
<keyword evidence="3" id="KW-1185">Reference proteome</keyword>
<sequence>MQGKTGGPSLGQGDGSGRDLRLQSRLDPGVIGVLQSGDQGA</sequence>
<geneLocation type="plasmid" evidence="2 3">
    <name>P5</name>
</geneLocation>
<name>H8H3Q3_DEIGI</name>
<feature type="compositionally biased region" description="Gly residues" evidence="1">
    <location>
        <begin position="1"/>
        <end position="15"/>
    </location>
</feature>
<dbReference type="EMBL" id="CP002196">
    <property type="protein sequence ID" value="AFD28150.1"/>
    <property type="molecule type" value="Genomic_DNA"/>
</dbReference>
<dbReference type="HOGENOM" id="CLU_3268933_0_0_0"/>
<reference evidence="2 3" key="1">
    <citation type="journal article" date="2012" name="PLoS ONE">
        <title>Genome sequence and transcriptome analysis of the radioresistant bacterium Deinococcus gobiensis: insights into the extreme environmental adaptations.</title>
        <authorList>
            <person name="Yuan M."/>
            <person name="Chen M."/>
            <person name="Zhang W."/>
            <person name="Lu W."/>
            <person name="Wang J."/>
            <person name="Yang M."/>
            <person name="Zhao P."/>
            <person name="Tang R."/>
            <person name="Li X."/>
            <person name="Hao Y."/>
            <person name="Zhou Z."/>
            <person name="Zhan Y."/>
            <person name="Yu H."/>
            <person name="Teng C."/>
            <person name="Yan Y."/>
            <person name="Ping S."/>
            <person name="Wang Y."/>
            <person name="Lin M."/>
        </authorList>
    </citation>
    <scope>NUCLEOTIDE SEQUENCE [LARGE SCALE GENOMIC DNA]</scope>
    <source>
        <strain evidence="3">DSM 21396 / JCM 16679 / CGMCC 1.7299 / I-0</strain>
        <plasmid evidence="2">P5</plasmid>
    </source>
</reference>
<accession>H8H3Q3</accession>
<keyword evidence="2" id="KW-0614">Plasmid</keyword>
<evidence type="ECO:0000313" key="2">
    <source>
        <dbReference type="EMBL" id="AFD28150.1"/>
    </source>
</evidence>
<protein>
    <submittedName>
        <fullName evidence="2">Uncharacterized protein</fullName>
    </submittedName>
</protein>
<dbReference type="KEGG" id="dgo:DGo_PE0006"/>
<dbReference type="Proteomes" id="UP000007575">
    <property type="component" value="Plasmid P5"/>
</dbReference>
<evidence type="ECO:0000313" key="3">
    <source>
        <dbReference type="Proteomes" id="UP000007575"/>
    </source>
</evidence>
<organism evidence="2 3">
    <name type="scientific">Deinococcus gobiensis (strain DSM 21396 / JCM 16679 / CGMCC 1.7299 / I-0)</name>
    <dbReference type="NCBI Taxonomy" id="745776"/>
    <lineage>
        <taxon>Bacteria</taxon>
        <taxon>Thermotogati</taxon>
        <taxon>Deinococcota</taxon>
        <taxon>Deinococci</taxon>
        <taxon>Deinococcales</taxon>
        <taxon>Deinococcaceae</taxon>
        <taxon>Deinococcus</taxon>
    </lineage>
</organism>
<proteinExistence type="predicted"/>